<feature type="coiled-coil region" evidence="2">
    <location>
        <begin position="17"/>
        <end position="68"/>
    </location>
</feature>
<dbReference type="Gene3D" id="1.10.287.110">
    <property type="entry name" value="DnaJ domain"/>
    <property type="match status" value="1"/>
</dbReference>
<proteinExistence type="predicted"/>
<organism evidence="3 4">
    <name type="scientific">Lachnospira intestinalis</name>
    <dbReference type="NCBI Taxonomy" id="3133158"/>
    <lineage>
        <taxon>Bacteria</taxon>
        <taxon>Bacillati</taxon>
        <taxon>Bacillota</taxon>
        <taxon>Clostridia</taxon>
        <taxon>Lachnospirales</taxon>
        <taxon>Lachnospiraceae</taxon>
        <taxon>Lachnospira</taxon>
    </lineage>
</organism>
<name>A0ABV1H7G7_9FIRM</name>
<comment type="caution">
    <text evidence="3">The sequence shown here is derived from an EMBL/GenBank/DDBJ whole genome shotgun (WGS) entry which is preliminary data.</text>
</comment>
<keyword evidence="2" id="KW-0175">Coiled coil</keyword>
<gene>
    <name evidence="3" type="ORF">WMO37_08780</name>
</gene>
<reference evidence="3" key="1">
    <citation type="submission" date="2024-03" db="EMBL/GenBank/DDBJ databases">
        <title>Human intestinal bacterial collection.</title>
        <authorList>
            <person name="Pauvert C."/>
            <person name="Hitch T.C.A."/>
            <person name="Clavel T."/>
        </authorList>
    </citation>
    <scope>NUCLEOTIDE SEQUENCE [LARGE SCALE GENOMIC DNA]</scope>
    <source>
        <strain evidence="3">CLA-AA-H89B</strain>
    </source>
</reference>
<accession>A0ABV1H7G7</accession>
<evidence type="ECO:0000313" key="4">
    <source>
        <dbReference type="Proteomes" id="UP001546774"/>
    </source>
</evidence>
<dbReference type="InterPro" id="IPR036869">
    <property type="entry name" value="J_dom_sf"/>
</dbReference>
<protein>
    <recommendedName>
        <fullName evidence="5">Molecular chaperone DnaJ</fullName>
    </recommendedName>
</protein>
<keyword evidence="4" id="KW-1185">Reference proteome</keyword>
<dbReference type="EMBL" id="JBBMFS010000006">
    <property type="protein sequence ID" value="MEQ2555097.1"/>
    <property type="molecule type" value="Genomic_DNA"/>
</dbReference>
<evidence type="ECO:0000256" key="1">
    <source>
        <dbReference type="ARBA" id="ARBA00022705"/>
    </source>
</evidence>
<dbReference type="SUPFAM" id="SSF46565">
    <property type="entry name" value="Chaperone J-domain"/>
    <property type="match status" value="2"/>
</dbReference>
<dbReference type="Proteomes" id="UP001546774">
    <property type="component" value="Unassembled WGS sequence"/>
</dbReference>
<evidence type="ECO:0000256" key="2">
    <source>
        <dbReference type="SAM" id="Coils"/>
    </source>
</evidence>
<evidence type="ECO:0000313" key="3">
    <source>
        <dbReference type="EMBL" id="MEQ2555097.1"/>
    </source>
</evidence>
<keyword evidence="1" id="KW-0235">DNA replication</keyword>
<evidence type="ECO:0008006" key="5">
    <source>
        <dbReference type="Google" id="ProtNLM"/>
    </source>
</evidence>
<sequence length="171" mass="20702">MNNEELEEKKKWFFKENIRLEELRKNLEQQQGKLEEEEQVVEIQKQMLEKQKRSLDLLRKQLDNQKHLFDQQWQILERETRQLAIDREKFKRDKLMYRDEVYREARRKFAMVQNISHSGVNLFFKGVDSSAALKKRYKALLKIYHPDNAGGDKEVLQAISAEYETLSRNIE</sequence>